<dbReference type="AlphaFoldDB" id="A0A6J4MJB6"/>
<dbReference type="PROSITE" id="PS51257">
    <property type="entry name" value="PROKAR_LIPOPROTEIN"/>
    <property type="match status" value="1"/>
</dbReference>
<dbReference type="EMBL" id="CADCUI010000066">
    <property type="protein sequence ID" value="CAA9361039.1"/>
    <property type="molecule type" value="Genomic_DNA"/>
</dbReference>
<comment type="similarity">
    <text evidence="1">Belongs to the bacterial solute-binding protein 1 family.</text>
</comment>
<evidence type="ECO:0000256" key="1">
    <source>
        <dbReference type="ARBA" id="ARBA00008520"/>
    </source>
</evidence>
<dbReference type="Gene3D" id="3.40.190.10">
    <property type="entry name" value="Periplasmic binding protein-like II"/>
    <property type="match status" value="2"/>
</dbReference>
<keyword evidence="3" id="KW-0732">Signal</keyword>
<dbReference type="Pfam" id="PF01547">
    <property type="entry name" value="SBP_bac_1"/>
    <property type="match status" value="1"/>
</dbReference>
<keyword evidence="2" id="KW-0813">Transport</keyword>
<name>A0A6J4MJB6_9ACTN</name>
<reference evidence="4" key="1">
    <citation type="submission" date="2020-02" db="EMBL/GenBank/DDBJ databases">
        <authorList>
            <person name="Meier V. D."/>
        </authorList>
    </citation>
    <scope>NUCLEOTIDE SEQUENCE</scope>
    <source>
        <strain evidence="4">AVDCRST_MAG34</strain>
    </source>
</reference>
<evidence type="ECO:0000256" key="2">
    <source>
        <dbReference type="ARBA" id="ARBA00022448"/>
    </source>
</evidence>
<dbReference type="SUPFAM" id="SSF53850">
    <property type="entry name" value="Periplasmic binding protein-like II"/>
    <property type="match status" value="1"/>
</dbReference>
<accession>A0A6J4MJB6</accession>
<proteinExistence type="inferred from homology"/>
<dbReference type="InterPro" id="IPR050490">
    <property type="entry name" value="Bact_solute-bd_prot1"/>
</dbReference>
<gene>
    <name evidence="4" type="ORF">AVDCRST_MAG34-2468</name>
</gene>
<feature type="chain" id="PRO_5027086446" evidence="3">
    <location>
        <begin position="26"/>
        <end position="433"/>
    </location>
</feature>
<evidence type="ECO:0000256" key="3">
    <source>
        <dbReference type="SAM" id="SignalP"/>
    </source>
</evidence>
<dbReference type="InterPro" id="IPR006059">
    <property type="entry name" value="SBP"/>
</dbReference>
<dbReference type="PANTHER" id="PTHR43649:SF29">
    <property type="entry name" value="OSMOPROTECTIVE COMPOUNDS-BINDING PROTEIN GGTB"/>
    <property type="match status" value="1"/>
</dbReference>
<dbReference type="PANTHER" id="PTHR43649">
    <property type="entry name" value="ARABINOSE-BINDING PROTEIN-RELATED"/>
    <property type="match status" value="1"/>
</dbReference>
<protein>
    <submittedName>
        <fullName evidence="4">Alpha-glucosides-binding periplasmic protein AglE</fullName>
    </submittedName>
</protein>
<organism evidence="4">
    <name type="scientific">uncultured Nocardioidaceae bacterium</name>
    <dbReference type="NCBI Taxonomy" id="253824"/>
    <lineage>
        <taxon>Bacteria</taxon>
        <taxon>Bacillati</taxon>
        <taxon>Actinomycetota</taxon>
        <taxon>Actinomycetes</taxon>
        <taxon>Propionibacteriales</taxon>
        <taxon>Nocardioidaceae</taxon>
        <taxon>environmental samples</taxon>
    </lineage>
</organism>
<sequence>MQQKSPRRKAVVGVAVASAMSLTLAACGGGGSGGDDSTVEIWSSTDPLVFEGLKKSIEAEAEKEGITVDVQRVTDINTVIMTKIQAGDVPDIAMIPQPGVVADIVDRGAAEPLDDVVDQADLEDMVPGTLEAGTFEDQLYGLLVSMNLKSLVYYPKKAFEQAGYKAPTTLAELEQLTEQIKSDGTPPWCFTIASEGSTGWPATDWMEDLVARYGGPDVYQQWVSHEIPFNDDVVVQAGEEFEKLVLAEGNAAGGRSSMSSTDFGKADDPMWDAKPGCMLLKQGNFIISPDFLPADVVENVDENIGVFGFPAEEAGGESPVVGGGDLAVLMDDNEDAKKIMAIMAKADIGLEAAPESSFLSPHTSFDVSLYPSELTRQTADVAYSASAFLFDGSDVMPGAVGAGSFWKEMTAFISGSQDLQTSLDNIESSWPSS</sequence>
<evidence type="ECO:0000313" key="4">
    <source>
        <dbReference type="EMBL" id="CAA9361039.1"/>
    </source>
</evidence>
<feature type="signal peptide" evidence="3">
    <location>
        <begin position="1"/>
        <end position="25"/>
    </location>
</feature>